<keyword evidence="2" id="KW-1185">Reference proteome</keyword>
<dbReference type="EMBL" id="FOSR01000025">
    <property type="protein sequence ID" value="SFL29193.1"/>
    <property type="molecule type" value="Genomic_DNA"/>
</dbReference>
<dbReference type="AlphaFoldDB" id="A0A1I4GI53"/>
<protein>
    <submittedName>
        <fullName evidence="1">Uncharacterized protein</fullName>
    </submittedName>
</protein>
<gene>
    <name evidence="1" type="ORF">SAMN05192579_12525</name>
</gene>
<name>A0A1I4GI53_9GAMM</name>
<reference evidence="2" key="1">
    <citation type="submission" date="2016-10" db="EMBL/GenBank/DDBJ databases">
        <authorList>
            <person name="Varghese N."/>
            <person name="Submissions S."/>
        </authorList>
    </citation>
    <scope>NUCLEOTIDE SEQUENCE [LARGE SCALE GENOMIC DNA]</scope>
    <source>
        <strain evidence="2">MO64</strain>
    </source>
</reference>
<organism evidence="1 2">
    <name type="scientific">Rhodanobacter glycinis</name>
    <dbReference type="NCBI Taxonomy" id="582702"/>
    <lineage>
        <taxon>Bacteria</taxon>
        <taxon>Pseudomonadati</taxon>
        <taxon>Pseudomonadota</taxon>
        <taxon>Gammaproteobacteria</taxon>
        <taxon>Lysobacterales</taxon>
        <taxon>Rhodanobacteraceae</taxon>
        <taxon>Rhodanobacter</taxon>
    </lineage>
</organism>
<evidence type="ECO:0000313" key="1">
    <source>
        <dbReference type="EMBL" id="SFL29193.1"/>
    </source>
</evidence>
<dbReference type="Proteomes" id="UP000198725">
    <property type="component" value="Unassembled WGS sequence"/>
</dbReference>
<evidence type="ECO:0000313" key="2">
    <source>
        <dbReference type="Proteomes" id="UP000198725"/>
    </source>
</evidence>
<proteinExistence type="predicted"/>
<sequence length="191" mass="20639">MDPRVASHRLAHGFGDLSCHGLTSRSRRTAAPPLNSSVSRWLVLVCRIVCFAQLRASLSSVAAAAFRAASSQAWAFRAGSFGVVGCSSFAFVVRQHCRPSMQRRNRLTPRPSGRLRRRLTQALVGGSCWFVVSCVSPSFALACRPSPQQHFARRRRRLGLSELAVLGLSVAQASRSSCANIVARACSVATV</sequence>
<accession>A0A1I4GI53</accession>